<evidence type="ECO:0000313" key="4">
    <source>
        <dbReference type="Proteomes" id="UP001177140"/>
    </source>
</evidence>
<accession>A0AA41VA39</accession>
<comment type="similarity">
    <text evidence="1">Belongs to the UDP-glycosyltransferase family.</text>
</comment>
<dbReference type="Gene3D" id="3.40.50.2000">
    <property type="entry name" value="Glycogen Phosphorylase B"/>
    <property type="match status" value="2"/>
</dbReference>
<evidence type="ECO:0000256" key="2">
    <source>
        <dbReference type="ARBA" id="ARBA00022679"/>
    </source>
</evidence>
<dbReference type="InterPro" id="IPR050481">
    <property type="entry name" value="UDP-glycosyltransf_plant"/>
</dbReference>
<gene>
    <name evidence="3" type="ORF">MKW94_003327</name>
</gene>
<dbReference type="InterPro" id="IPR002213">
    <property type="entry name" value="UDP_glucos_trans"/>
</dbReference>
<keyword evidence="4" id="KW-1185">Reference proteome</keyword>
<evidence type="ECO:0000256" key="1">
    <source>
        <dbReference type="ARBA" id="ARBA00009995"/>
    </source>
</evidence>
<comment type="caution">
    <text evidence="3">The sequence shown here is derived from an EMBL/GenBank/DDBJ whole genome shotgun (WGS) entry which is preliminary data.</text>
</comment>
<dbReference type="AlphaFoldDB" id="A0AA41VA39"/>
<keyword evidence="2" id="KW-0808">Transferase</keyword>
<dbReference type="CDD" id="cd03784">
    <property type="entry name" value="GT1_Gtf-like"/>
    <property type="match status" value="1"/>
</dbReference>
<dbReference type="PANTHER" id="PTHR48049:SF75">
    <property type="entry name" value="UDP-RHAMNOSE:RHAMNOSYLTRANSFERASE 1"/>
    <property type="match status" value="1"/>
</dbReference>
<dbReference type="PANTHER" id="PTHR48049">
    <property type="entry name" value="GLYCOSYLTRANSFERASE"/>
    <property type="match status" value="1"/>
</dbReference>
<proteinExistence type="inferred from homology"/>
<dbReference type="Pfam" id="PF00201">
    <property type="entry name" value="UDPGT"/>
    <property type="match status" value="1"/>
</dbReference>
<dbReference type="SUPFAM" id="SSF53756">
    <property type="entry name" value="UDP-Glycosyltransferase/glycogen phosphorylase"/>
    <property type="match status" value="1"/>
</dbReference>
<reference evidence="3" key="1">
    <citation type="submission" date="2022-03" db="EMBL/GenBank/DDBJ databases">
        <title>A functionally conserved STORR gene fusion in Papaver species that diverged 16.8 million years ago.</title>
        <authorList>
            <person name="Catania T."/>
        </authorList>
    </citation>
    <scope>NUCLEOTIDE SEQUENCE</scope>
    <source>
        <strain evidence="3">S-191538</strain>
    </source>
</reference>
<sequence>MEGTKENQYHIVMFPWLAFGHIIPFLELSKSLASNGDHVKISFISTPSIIKRLPPINPPSIKSRINFVSIDLPSVDNLPAGCEATVDLKERDQTQYLKVAYDLLEAPVEALLSQIEPDLIMFDVINCWIPDVGARLNIPTALFSGFPTTFLAFLGPPSEYNVSNSNRTPEYLTEVPEWIPFPSSLAYRYHEAVRMNRGLNTKDASGLSAGDRLSKGIEGCNFILLKSCVELDGDYLNVLKDLYQKPVIPIGLLPPTAHGSSIRSNSGDSSESSNSEMFHWLDNQQPKSVVYVSFGSEYKLASEQIHELAHGLEMSNLPFLWVLRKPEGIDESNFLPSGFEDRLIRGRGFMCFGWISQVEVLAHTAIGGSLCHCGWSSILENLFFGHCQILMPMMADQGINARFLVEKGLGSEVERNYEDGSFTRDAVAKSMRTVMVDPEGQKLRQKATEMSKSLFSNQDLQGNYIRKFIISLSQLLGKE</sequence>
<dbReference type="FunFam" id="3.40.50.2000:FF:000037">
    <property type="entry name" value="Glycosyltransferase"/>
    <property type="match status" value="1"/>
</dbReference>
<dbReference type="GO" id="GO:0035251">
    <property type="term" value="F:UDP-glucosyltransferase activity"/>
    <property type="evidence" value="ECO:0007669"/>
    <property type="project" value="InterPro"/>
</dbReference>
<organism evidence="3 4">
    <name type="scientific">Papaver nudicaule</name>
    <name type="common">Iceland poppy</name>
    <dbReference type="NCBI Taxonomy" id="74823"/>
    <lineage>
        <taxon>Eukaryota</taxon>
        <taxon>Viridiplantae</taxon>
        <taxon>Streptophyta</taxon>
        <taxon>Embryophyta</taxon>
        <taxon>Tracheophyta</taxon>
        <taxon>Spermatophyta</taxon>
        <taxon>Magnoliopsida</taxon>
        <taxon>Ranunculales</taxon>
        <taxon>Papaveraceae</taxon>
        <taxon>Papaveroideae</taxon>
        <taxon>Papaver</taxon>
    </lineage>
</organism>
<dbReference type="Proteomes" id="UP001177140">
    <property type="component" value="Unassembled WGS sequence"/>
</dbReference>
<dbReference type="EMBL" id="JAJJMA010172947">
    <property type="protein sequence ID" value="MCL7036861.1"/>
    <property type="molecule type" value="Genomic_DNA"/>
</dbReference>
<protein>
    <submittedName>
        <fullName evidence="3">Uncharacterized protein</fullName>
    </submittedName>
</protein>
<evidence type="ECO:0000313" key="3">
    <source>
        <dbReference type="EMBL" id="MCL7036861.1"/>
    </source>
</evidence>
<name>A0AA41VA39_PAPNU</name>